<dbReference type="CDD" id="cd16383">
    <property type="entry name" value="GUN4"/>
    <property type="match status" value="1"/>
</dbReference>
<reference evidence="3 4" key="1">
    <citation type="submission" date="2021-08" db="EMBL/GenBank/DDBJ databases">
        <title>Draft genome sequence of Spirulina subsalsa with high tolerance to salinity and hype-accumulation of phycocyanin.</title>
        <authorList>
            <person name="Pei H."/>
            <person name="Jiang L."/>
        </authorList>
    </citation>
    <scope>NUCLEOTIDE SEQUENCE [LARGE SCALE GENOMIC DNA]</scope>
    <source>
        <strain evidence="3 4">FACHB-351</strain>
    </source>
</reference>
<dbReference type="Proteomes" id="UP001526426">
    <property type="component" value="Unassembled WGS sequence"/>
</dbReference>
<feature type="domain" description="GUN4-like" evidence="1">
    <location>
        <begin position="95"/>
        <end position="234"/>
    </location>
</feature>
<dbReference type="InterPro" id="IPR037215">
    <property type="entry name" value="GUN4-like_sf"/>
</dbReference>
<keyword evidence="4" id="KW-1185">Reference proteome</keyword>
<protein>
    <submittedName>
        <fullName evidence="3">GUN4 domain-containing protein</fullName>
    </submittedName>
</protein>
<evidence type="ECO:0000313" key="4">
    <source>
        <dbReference type="Proteomes" id="UP001526426"/>
    </source>
</evidence>
<organism evidence="3 4">
    <name type="scientific">Spirulina subsalsa FACHB-351</name>
    <dbReference type="NCBI Taxonomy" id="234711"/>
    <lineage>
        <taxon>Bacteria</taxon>
        <taxon>Bacillati</taxon>
        <taxon>Cyanobacteriota</taxon>
        <taxon>Cyanophyceae</taxon>
        <taxon>Spirulinales</taxon>
        <taxon>Spirulinaceae</taxon>
        <taxon>Spirulina</taxon>
    </lineage>
</organism>
<dbReference type="PANTHER" id="PTHR34800">
    <property type="entry name" value="TETRAPYRROLE-BINDING PROTEIN, CHLOROPLASTIC"/>
    <property type="match status" value="1"/>
</dbReference>
<dbReference type="SUPFAM" id="SSF140869">
    <property type="entry name" value="GUN4-like"/>
    <property type="match status" value="1"/>
</dbReference>
<dbReference type="InterPro" id="IPR016024">
    <property type="entry name" value="ARM-type_fold"/>
</dbReference>
<dbReference type="Pfam" id="PF16416">
    <property type="entry name" value="GUN4_N"/>
    <property type="match status" value="1"/>
</dbReference>
<evidence type="ECO:0000259" key="1">
    <source>
        <dbReference type="Pfam" id="PF05419"/>
    </source>
</evidence>
<comment type="caution">
    <text evidence="3">The sequence shown here is derived from an EMBL/GenBank/DDBJ whole genome shotgun (WGS) entry which is preliminary data.</text>
</comment>
<evidence type="ECO:0000313" key="3">
    <source>
        <dbReference type="EMBL" id="MCW6037971.1"/>
    </source>
</evidence>
<dbReference type="RefSeq" id="WP_265265860.1">
    <property type="nucleotide sequence ID" value="NZ_JAIHOM010000100.1"/>
</dbReference>
<dbReference type="SUPFAM" id="SSF48371">
    <property type="entry name" value="ARM repeat"/>
    <property type="match status" value="1"/>
</dbReference>
<dbReference type="InterPro" id="IPR032192">
    <property type="entry name" value="GUN4_N"/>
</dbReference>
<feature type="domain" description="GUN4 N-terminal ARM-like repeat" evidence="2">
    <location>
        <begin position="9"/>
        <end position="87"/>
    </location>
</feature>
<gene>
    <name evidence="3" type="ORF">K4A83_17065</name>
</gene>
<dbReference type="Gene3D" id="1.25.40.620">
    <property type="match status" value="1"/>
</dbReference>
<name>A0ABT3L8Y3_9CYAN</name>
<dbReference type="EMBL" id="JAIHOM010000100">
    <property type="protein sequence ID" value="MCW6037971.1"/>
    <property type="molecule type" value="Genomic_DNA"/>
</dbReference>
<proteinExistence type="predicted"/>
<dbReference type="InterPro" id="IPR008629">
    <property type="entry name" value="GUN4-like"/>
</dbReference>
<sequence>MTLQNTPSQEKPDIETLRQQLTTGKTQQQYSAIAQLGQAGDSGLACLMDYWREQPQITPSPLLGKIHQALYAAQTPATENFLRNYLPSGLVPLKSDCQVDYQPLAQHLIAQEFLEGDRLSLQKLCEAAGEAAQNRKWLYFSEVDKIPVTDFHTVNTLWLTYSEGKFGYSVQRDLWLAQGKDFSKLWDKIGWRKENNWTRYPNEFIWDLSAPKGHLPLSNQLRGVRTFEAILRHPAWTS</sequence>
<dbReference type="Gene3D" id="1.10.10.1770">
    <property type="entry name" value="Gun4-like"/>
    <property type="match status" value="1"/>
</dbReference>
<dbReference type="PANTHER" id="PTHR34800:SF1">
    <property type="entry name" value="TETRAPYRROLE-BINDING PROTEIN, CHLOROPLASTIC"/>
    <property type="match status" value="1"/>
</dbReference>
<dbReference type="Pfam" id="PF05419">
    <property type="entry name" value="GUN4"/>
    <property type="match status" value="1"/>
</dbReference>
<evidence type="ECO:0000259" key="2">
    <source>
        <dbReference type="Pfam" id="PF16416"/>
    </source>
</evidence>
<accession>A0ABT3L8Y3</accession>